<dbReference type="InterPro" id="IPR016047">
    <property type="entry name" value="M23ase_b-sheet_dom"/>
</dbReference>
<dbReference type="PANTHER" id="PTHR21666">
    <property type="entry name" value="PEPTIDASE-RELATED"/>
    <property type="match status" value="1"/>
</dbReference>
<reference evidence="11 12" key="1">
    <citation type="submission" date="2020-12" db="EMBL/GenBank/DDBJ databases">
        <title>Sphingomonas sp.</title>
        <authorList>
            <person name="Kim M.K."/>
        </authorList>
    </citation>
    <scope>NUCLEOTIDE SEQUENCE [LARGE SCALE GENOMIC DNA]</scope>
    <source>
        <strain evidence="11 12">BT552</strain>
    </source>
</reference>
<evidence type="ECO:0000256" key="7">
    <source>
        <dbReference type="ARBA" id="ARBA00023049"/>
    </source>
</evidence>
<dbReference type="PANTHER" id="PTHR21666:SF288">
    <property type="entry name" value="CELL DIVISION PROTEIN YTFB"/>
    <property type="match status" value="1"/>
</dbReference>
<keyword evidence="4" id="KW-0479">Metal-binding</keyword>
<evidence type="ECO:0000313" key="12">
    <source>
        <dbReference type="Proteomes" id="UP000763641"/>
    </source>
</evidence>
<dbReference type="Pfam" id="PF19425">
    <property type="entry name" value="Csd3_N2"/>
    <property type="match status" value="1"/>
</dbReference>
<feature type="compositionally biased region" description="Polar residues" evidence="8">
    <location>
        <begin position="1"/>
        <end position="11"/>
    </location>
</feature>
<dbReference type="InterPro" id="IPR011055">
    <property type="entry name" value="Dup_hybrid_motif"/>
</dbReference>
<dbReference type="EMBL" id="JAFEMC010000001">
    <property type="protein sequence ID" value="MBM6574777.1"/>
    <property type="molecule type" value="Genomic_DNA"/>
</dbReference>
<dbReference type="SUPFAM" id="SSF51261">
    <property type="entry name" value="Duplicated hybrid motif"/>
    <property type="match status" value="1"/>
</dbReference>
<dbReference type="InterPro" id="IPR050570">
    <property type="entry name" value="Cell_wall_metabolism_enzyme"/>
</dbReference>
<evidence type="ECO:0000256" key="5">
    <source>
        <dbReference type="ARBA" id="ARBA00022801"/>
    </source>
</evidence>
<evidence type="ECO:0000313" key="11">
    <source>
        <dbReference type="EMBL" id="MBM6574777.1"/>
    </source>
</evidence>
<feature type="domain" description="M23ase beta-sheet core" evidence="9">
    <location>
        <begin position="315"/>
        <end position="411"/>
    </location>
</feature>
<organism evidence="11 12">
    <name type="scientific">Sphingomonas longa</name>
    <dbReference type="NCBI Taxonomy" id="2778730"/>
    <lineage>
        <taxon>Bacteria</taxon>
        <taxon>Pseudomonadati</taxon>
        <taxon>Pseudomonadota</taxon>
        <taxon>Alphaproteobacteria</taxon>
        <taxon>Sphingomonadales</taxon>
        <taxon>Sphingomonadaceae</taxon>
        <taxon>Sphingomonas</taxon>
    </lineage>
</organism>
<keyword evidence="6" id="KW-0862">Zinc</keyword>
<keyword evidence="3" id="KW-0645">Protease</keyword>
<evidence type="ECO:0000256" key="3">
    <source>
        <dbReference type="ARBA" id="ARBA00022670"/>
    </source>
</evidence>
<dbReference type="RefSeq" id="WP_204193040.1">
    <property type="nucleotide sequence ID" value="NZ_JAFEMC010000001.1"/>
</dbReference>
<feature type="compositionally biased region" description="Pro residues" evidence="8">
    <location>
        <begin position="19"/>
        <end position="37"/>
    </location>
</feature>
<dbReference type="Gene3D" id="3.10.450.350">
    <property type="match status" value="1"/>
</dbReference>
<dbReference type="CDD" id="cd12797">
    <property type="entry name" value="M23_peptidase"/>
    <property type="match status" value="1"/>
</dbReference>
<dbReference type="Pfam" id="PF01551">
    <property type="entry name" value="Peptidase_M23"/>
    <property type="match status" value="1"/>
</dbReference>
<name>A0ABS2D1J0_9SPHN</name>
<keyword evidence="12" id="KW-1185">Reference proteome</keyword>
<comment type="subcellular location">
    <subcellularLocation>
        <location evidence="2">Cell envelope</location>
    </subcellularLocation>
</comment>
<evidence type="ECO:0000256" key="2">
    <source>
        <dbReference type="ARBA" id="ARBA00004196"/>
    </source>
</evidence>
<feature type="domain" description="Csd3-like second N-terminal" evidence="10">
    <location>
        <begin position="185"/>
        <end position="302"/>
    </location>
</feature>
<dbReference type="InterPro" id="IPR045834">
    <property type="entry name" value="Csd3_N2"/>
</dbReference>
<evidence type="ECO:0000259" key="9">
    <source>
        <dbReference type="Pfam" id="PF01551"/>
    </source>
</evidence>
<evidence type="ECO:0000259" key="10">
    <source>
        <dbReference type="Pfam" id="PF19425"/>
    </source>
</evidence>
<keyword evidence="7" id="KW-0482">Metalloprotease</keyword>
<dbReference type="Proteomes" id="UP000763641">
    <property type="component" value="Unassembled WGS sequence"/>
</dbReference>
<evidence type="ECO:0000256" key="6">
    <source>
        <dbReference type="ARBA" id="ARBA00022833"/>
    </source>
</evidence>
<evidence type="ECO:0000256" key="8">
    <source>
        <dbReference type="SAM" id="MobiDB-lite"/>
    </source>
</evidence>
<comment type="caution">
    <text evidence="11">The sequence shown here is derived from an EMBL/GenBank/DDBJ whole genome shotgun (WGS) entry which is preliminary data.</text>
</comment>
<evidence type="ECO:0000256" key="4">
    <source>
        <dbReference type="ARBA" id="ARBA00022723"/>
    </source>
</evidence>
<evidence type="ECO:0000256" key="1">
    <source>
        <dbReference type="ARBA" id="ARBA00001947"/>
    </source>
</evidence>
<proteinExistence type="predicted"/>
<sequence>MADDGGTQSFDPRSWVKPAAPPPITPPPSPPPLPPGRRTPMLALGGAAALIAVGGGAAWLSRGKPVVEAAAPAVVAAAKSGPAQPGTMRRTLVLSGPQDLKPALIASGIPAASADAAVAATAGALKPGEIRAVITLTPGADGPTLTKLEASNPDSSGIVVSADGQGGFTASRIAANLTSRVIVKRGTMDADSFYSSAVAAGITDSLIPDFAQALAFDFDFQREVHKGDVFEAAFEQETDPNGNPVGPPKLLYAALTTADKSAAVYRFAPSGEAAGWFDASGRSIVRALLRTPVEAARVSSSFGFRIHPILGFAKLHKGTDFAAPTGTPIFASGDGQVEFAGPKGPNGNFVKLRHDNGWETLYLHMNRFGDGIATGVRVAQGQRIGEVGTTGRSTGPHLHYELHIDGQPVDPMSVKTESGKTLAGSALQAFTKERDRIDVSRTREAS</sequence>
<keyword evidence="5" id="KW-0378">Hydrolase</keyword>
<accession>A0ABS2D1J0</accession>
<comment type="cofactor">
    <cofactor evidence="1">
        <name>Zn(2+)</name>
        <dbReference type="ChEBI" id="CHEBI:29105"/>
    </cofactor>
</comment>
<protein>
    <submittedName>
        <fullName evidence="11">Peptidoglycan DD-metalloendopeptidase family protein</fullName>
    </submittedName>
</protein>
<gene>
    <name evidence="11" type="ORF">ILT43_00200</name>
</gene>
<dbReference type="Gene3D" id="2.70.70.10">
    <property type="entry name" value="Glucose Permease (Domain IIA)"/>
    <property type="match status" value="1"/>
</dbReference>
<feature type="region of interest" description="Disordered" evidence="8">
    <location>
        <begin position="1"/>
        <end position="39"/>
    </location>
</feature>